<evidence type="ECO:0000256" key="1">
    <source>
        <dbReference type="SAM" id="MobiDB-lite"/>
    </source>
</evidence>
<organism evidence="4">
    <name type="scientific">Soboliphyme baturini</name>
    <dbReference type="NCBI Taxonomy" id="241478"/>
    <lineage>
        <taxon>Eukaryota</taxon>
        <taxon>Metazoa</taxon>
        <taxon>Ecdysozoa</taxon>
        <taxon>Nematoda</taxon>
        <taxon>Enoplea</taxon>
        <taxon>Dorylaimia</taxon>
        <taxon>Dioctophymatida</taxon>
        <taxon>Dioctophymatoidea</taxon>
        <taxon>Soboliphymatidae</taxon>
        <taxon>Soboliphyme</taxon>
    </lineage>
</organism>
<reference evidence="4" key="1">
    <citation type="submission" date="2016-06" db="UniProtKB">
        <authorList>
            <consortium name="WormBaseParasite"/>
        </authorList>
    </citation>
    <scope>IDENTIFICATION</scope>
</reference>
<feature type="region of interest" description="Disordered" evidence="1">
    <location>
        <begin position="74"/>
        <end position="157"/>
    </location>
</feature>
<evidence type="ECO:0000313" key="3">
    <source>
        <dbReference type="Proteomes" id="UP000270296"/>
    </source>
</evidence>
<evidence type="ECO:0000313" key="2">
    <source>
        <dbReference type="EMBL" id="VDP14088.1"/>
    </source>
</evidence>
<reference evidence="2 3" key="2">
    <citation type="submission" date="2018-11" db="EMBL/GenBank/DDBJ databases">
        <authorList>
            <consortium name="Pathogen Informatics"/>
        </authorList>
    </citation>
    <scope>NUCLEOTIDE SEQUENCE [LARGE SCALE GENOMIC DNA]</scope>
</reference>
<dbReference type="EMBL" id="UZAM01010890">
    <property type="protein sequence ID" value="VDP14088.1"/>
    <property type="molecule type" value="Genomic_DNA"/>
</dbReference>
<dbReference type="Proteomes" id="UP000270296">
    <property type="component" value="Unassembled WGS sequence"/>
</dbReference>
<gene>
    <name evidence="2" type="ORF">SBAD_LOCUS7734</name>
</gene>
<dbReference type="WBParaSite" id="SBAD_0000802601-mRNA-1">
    <property type="protein sequence ID" value="SBAD_0000802601-mRNA-1"/>
    <property type="gene ID" value="SBAD_0000802601"/>
</dbReference>
<feature type="compositionally biased region" description="Basic and acidic residues" evidence="1">
    <location>
        <begin position="74"/>
        <end position="112"/>
    </location>
</feature>
<sequence>MRRVEVEVEGREKGERPSLKGYLVRQRTGEERKRGEGNLRTDGRKAHENFAVRTALRRIPCLSLLDDNCVFAHHPTDLPTDRPTDRPTARRTQRLTERASKRRQREKDERRPAGPARRSVDLRPTAACADYDEHKATTATTASRPPLSNMSEEVPSGDLDFFNVDSAIDALR</sequence>
<protein>
    <submittedName>
        <fullName evidence="2 4">Uncharacterized protein</fullName>
    </submittedName>
</protein>
<name>A0A183IVT8_9BILA</name>
<feature type="compositionally biased region" description="Polar residues" evidence="1">
    <location>
        <begin position="137"/>
        <end position="151"/>
    </location>
</feature>
<keyword evidence="3" id="KW-1185">Reference proteome</keyword>
<accession>A0A183IVT8</accession>
<evidence type="ECO:0000313" key="4">
    <source>
        <dbReference type="WBParaSite" id="SBAD_0000802601-mRNA-1"/>
    </source>
</evidence>
<proteinExistence type="predicted"/>
<dbReference type="AlphaFoldDB" id="A0A183IVT8"/>
<feature type="compositionally biased region" description="Basic and acidic residues" evidence="1">
    <location>
        <begin position="27"/>
        <end position="42"/>
    </location>
</feature>
<feature type="compositionally biased region" description="Basic and acidic residues" evidence="1">
    <location>
        <begin position="1"/>
        <end position="18"/>
    </location>
</feature>
<feature type="region of interest" description="Disordered" evidence="1">
    <location>
        <begin position="1"/>
        <end position="42"/>
    </location>
</feature>